<feature type="transmembrane region" description="Helical" evidence="1">
    <location>
        <begin position="12"/>
        <end position="28"/>
    </location>
</feature>
<name>A0A7V5PS64_CALAY</name>
<dbReference type="Proteomes" id="UP000886124">
    <property type="component" value="Unassembled WGS sequence"/>
</dbReference>
<feature type="transmembrane region" description="Helical" evidence="1">
    <location>
        <begin position="63"/>
        <end position="83"/>
    </location>
</feature>
<proteinExistence type="predicted"/>
<feature type="transmembrane region" description="Helical" evidence="1">
    <location>
        <begin position="304"/>
        <end position="324"/>
    </location>
</feature>
<comment type="caution">
    <text evidence="2">The sequence shown here is derived from an EMBL/GenBank/DDBJ whole genome shotgun (WGS) entry which is preliminary data.</text>
</comment>
<sequence>MFKQTSKNQRTIMAVSAVLVGIFMMYFAPSEAMHTVKIALREVMERLIPFDPDFYPAVPVLTWTYSIWMVALWLAGAFAVVLAKKVYEGEQWARATVMGFSGLAAVAGMVMFIPWMVLVVTDYSNGPVPGVLPPPTDVSKIPPVLFTLIVGLFFYYVFLFMDEDSAKNKMLKFIPFTMLGVVAGMVFMNGQHGVRYLIFIPEKLTANPPSEFNPLGNILTNLDYYNALALTTISQAQLDSIKVDQVVNIVNKAHQVVPQIVKFSKPTYDPNTLVLLLGGFMNYLSSYMMIFAIPFVALRKKLGYYIVLGTSLATALIGFQGYIVRHSFEWGVGGILSLVLFVIFLLPVFRKFVVEDAA</sequence>
<keyword evidence="1" id="KW-0472">Membrane</keyword>
<keyword evidence="1" id="KW-0812">Transmembrane</keyword>
<keyword evidence="1" id="KW-1133">Transmembrane helix</keyword>
<protein>
    <submittedName>
        <fullName evidence="2">Uncharacterized protein</fullName>
    </submittedName>
</protein>
<feature type="transmembrane region" description="Helical" evidence="1">
    <location>
        <begin position="141"/>
        <end position="161"/>
    </location>
</feature>
<feature type="transmembrane region" description="Helical" evidence="1">
    <location>
        <begin position="330"/>
        <end position="349"/>
    </location>
</feature>
<accession>A0A7V5PS64</accession>
<organism evidence="2">
    <name type="scientific">Caldithrix abyssi</name>
    <dbReference type="NCBI Taxonomy" id="187145"/>
    <lineage>
        <taxon>Bacteria</taxon>
        <taxon>Pseudomonadati</taxon>
        <taxon>Calditrichota</taxon>
        <taxon>Calditrichia</taxon>
        <taxon>Calditrichales</taxon>
        <taxon>Calditrichaceae</taxon>
        <taxon>Caldithrix</taxon>
    </lineage>
</organism>
<reference evidence="2" key="1">
    <citation type="journal article" date="2020" name="mSystems">
        <title>Genome- and Community-Level Interaction Insights into Carbon Utilization and Element Cycling Functions of Hydrothermarchaeota in Hydrothermal Sediment.</title>
        <authorList>
            <person name="Zhou Z."/>
            <person name="Liu Y."/>
            <person name="Xu W."/>
            <person name="Pan J."/>
            <person name="Luo Z.H."/>
            <person name="Li M."/>
        </authorList>
    </citation>
    <scope>NUCLEOTIDE SEQUENCE [LARGE SCALE GENOMIC DNA]</scope>
    <source>
        <strain evidence="2">HyVt-527</strain>
    </source>
</reference>
<feature type="transmembrane region" description="Helical" evidence="1">
    <location>
        <begin position="95"/>
        <end position="121"/>
    </location>
</feature>
<feature type="transmembrane region" description="Helical" evidence="1">
    <location>
        <begin position="273"/>
        <end position="297"/>
    </location>
</feature>
<gene>
    <name evidence="2" type="ORF">ENJ89_11895</name>
</gene>
<feature type="transmembrane region" description="Helical" evidence="1">
    <location>
        <begin position="173"/>
        <end position="190"/>
    </location>
</feature>
<evidence type="ECO:0000313" key="2">
    <source>
        <dbReference type="EMBL" id="HHJ53890.1"/>
    </source>
</evidence>
<evidence type="ECO:0000256" key="1">
    <source>
        <dbReference type="SAM" id="Phobius"/>
    </source>
</evidence>
<dbReference type="EMBL" id="DROD01000750">
    <property type="protein sequence ID" value="HHJ53890.1"/>
    <property type="molecule type" value="Genomic_DNA"/>
</dbReference>
<dbReference type="AlphaFoldDB" id="A0A7V5PS64"/>